<evidence type="ECO:0000313" key="1">
    <source>
        <dbReference type="EMBL" id="KIJ95235.1"/>
    </source>
</evidence>
<evidence type="ECO:0000313" key="2">
    <source>
        <dbReference type="Proteomes" id="UP000054477"/>
    </source>
</evidence>
<reference evidence="1 2" key="1">
    <citation type="submission" date="2014-04" db="EMBL/GenBank/DDBJ databases">
        <authorList>
            <consortium name="DOE Joint Genome Institute"/>
            <person name="Kuo A."/>
            <person name="Kohler A."/>
            <person name="Nagy L.G."/>
            <person name="Floudas D."/>
            <person name="Copeland A."/>
            <person name="Barry K.W."/>
            <person name="Cichocki N."/>
            <person name="Veneault-Fourrey C."/>
            <person name="LaButti K."/>
            <person name="Lindquist E.A."/>
            <person name="Lipzen A."/>
            <person name="Lundell T."/>
            <person name="Morin E."/>
            <person name="Murat C."/>
            <person name="Sun H."/>
            <person name="Tunlid A."/>
            <person name="Henrissat B."/>
            <person name="Grigoriev I.V."/>
            <person name="Hibbett D.S."/>
            <person name="Martin F."/>
            <person name="Nordberg H.P."/>
            <person name="Cantor M.N."/>
            <person name="Hua S.X."/>
        </authorList>
    </citation>
    <scope>NUCLEOTIDE SEQUENCE [LARGE SCALE GENOMIC DNA]</scope>
    <source>
        <strain evidence="1 2">LaAM-08-1</strain>
    </source>
</reference>
<reference evidence="2" key="2">
    <citation type="submission" date="2015-01" db="EMBL/GenBank/DDBJ databases">
        <title>Evolutionary Origins and Diversification of the Mycorrhizal Mutualists.</title>
        <authorList>
            <consortium name="DOE Joint Genome Institute"/>
            <consortium name="Mycorrhizal Genomics Consortium"/>
            <person name="Kohler A."/>
            <person name="Kuo A."/>
            <person name="Nagy L.G."/>
            <person name="Floudas D."/>
            <person name="Copeland A."/>
            <person name="Barry K.W."/>
            <person name="Cichocki N."/>
            <person name="Veneault-Fourrey C."/>
            <person name="LaButti K."/>
            <person name="Lindquist E.A."/>
            <person name="Lipzen A."/>
            <person name="Lundell T."/>
            <person name="Morin E."/>
            <person name="Murat C."/>
            <person name="Riley R."/>
            <person name="Ohm R."/>
            <person name="Sun H."/>
            <person name="Tunlid A."/>
            <person name="Henrissat B."/>
            <person name="Grigoriev I.V."/>
            <person name="Hibbett D.S."/>
            <person name="Martin F."/>
        </authorList>
    </citation>
    <scope>NUCLEOTIDE SEQUENCE [LARGE SCALE GENOMIC DNA]</scope>
    <source>
        <strain evidence="2">LaAM-08-1</strain>
    </source>
</reference>
<proteinExistence type="predicted"/>
<dbReference type="OrthoDB" id="412006at2759"/>
<dbReference type="AlphaFoldDB" id="A0A0C9WTF3"/>
<dbReference type="STRING" id="1095629.A0A0C9WTF3"/>
<feature type="non-terminal residue" evidence="1">
    <location>
        <position position="169"/>
    </location>
</feature>
<dbReference type="PANTHER" id="PTHR33395:SF22">
    <property type="entry name" value="REVERSE TRANSCRIPTASE DOMAIN-CONTAINING PROTEIN"/>
    <property type="match status" value="1"/>
</dbReference>
<sequence length="169" mass="18994">VPAEGEDGLIQEINTNEGKAKVLAQIFFPKKPDHSRVPENHEYPEPLPPPPLITPEQITRQIRRLSPFKTCGPDEIPNVVLQKCIEQLIDYLTYLFRGVFTLNTYYPGWQVFTTAVLRKPGKSCYEVPKAYRPIALLCTIPKVLTAIVAEGISHMVEKDALLPDTHFGG</sequence>
<evidence type="ECO:0008006" key="3">
    <source>
        <dbReference type="Google" id="ProtNLM"/>
    </source>
</evidence>
<dbReference type="Proteomes" id="UP000054477">
    <property type="component" value="Unassembled WGS sequence"/>
</dbReference>
<protein>
    <recommendedName>
        <fullName evidence="3">Reverse transcriptase domain-containing protein</fullName>
    </recommendedName>
</protein>
<name>A0A0C9WTF3_9AGAR</name>
<dbReference type="PANTHER" id="PTHR33395">
    <property type="entry name" value="TRANSCRIPTASE, PUTATIVE-RELATED-RELATED"/>
    <property type="match status" value="1"/>
</dbReference>
<dbReference type="EMBL" id="KN838763">
    <property type="protein sequence ID" value="KIJ95235.1"/>
    <property type="molecule type" value="Genomic_DNA"/>
</dbReference>
<gene>
    <name evidence="1" type="ORF">K443DRAFT_41141</name>
</gene>
<accession>A0A0C9WTF3</accession>
<keyword evidence="2" id="KW-1185">Reference proteome</keyword>
<dbReference type="HOGENOM" id="CLU_141388_0_0_1"/>
<organism evidence="1 2">
    <name type="scientific">Laccaria amethystina LaAM-08-1</name>
    <dbReference type="NCBI Taxonomy" id="1095629"/>
    <lineage>
        <taxon>Eukaryota</taxon>
        <taxon>Fungi</taxon>
        <taxon>Dikarya</taxon>
        <taxon>Basidiomycota</taxon>
        <taxon>Agaricomycotina</taxon>
        <taxon>Agaricomycetes</taxon>
        <taxon>Agaricomycetidae</taxon>
        <taxon>Agaricales</taxon>
        <taxon>Agaricineae</taxon>
        <taxon>Hydnangiaceae</taxon>
        <taxon>Laccaria</taxon>
    </lineage>
</organism>
<feature type="non-terminal residue" evidence="1">
    <location>
        <position position="1"/>
    </location>
</feature>